<evidence type="ECO:0000313" key="1">
    <source>
        <dbReference type="EMBL" id="GAA1576640.1"/>
    </source>
</evidence>
<dbReference type="EMBL" id="BAAAPH010000011">
    <property type="protein sequence ID" value="GAA1576640.1"/>
    <property type="molecule type" value="Genomic_DNA"/>
</dbReference>
<organism evidence="1 2">
    <name type="scientific">Kribbella hippodromi</name>
    <dbReference type="NCBI Taxonomy" id="434347"/>
    <lineage>
        <taxon>Bacteria</taxon>
        <taxon>Bacillati</taxon>
        <taxon>Actinomycetota</taxon>
        <taxon>Actinomycetes</taxon>
        <taxon>Propionibacteriales</taxon>
        <taxon>Kribbellaceae</taxon>
        <taxon>Kribbella</taxon>
    </lineage>
</organism>
<keyword evidence="2" id="KW-1185">Reference proteome</keyword>
<evidence type="ECO:0000313" key="2">
    <source>
        <dbReference type="Proteomes" id="UP001501705"/>
    </source>
</evidence>
<protein>
    <submittedName>
        <fullName evidence="1">Uncharacterized protein</fullName>
    </submittedName>
</protein>
<sequence length="131" mass="14667">MDLTVLSDADLSAFIKTIHEARFPALENDPAIWAAPFVVRLHVELIAEHERRLAGQGAGEVARLHSWLVWRGREEHESVLRRIRGNPALRGLVRDNPAVMRDLLRPFVVDDDLLVEFADAAESAGDGGNRR</sequence>
<reference evidence="1 2" key="1">
    <citation type="journal article" date="2019" name="Int. J. Syst. Evol. Microbiol.">
        <title>The Global Catalogue of Microorganisms (GCM) 10K type strain sequencing project: providing services to taxonomists for standard genome sequencing and annotation.</title>
        <authorList>
            <consortium name="The Broad Institute Genomics Platform"/>
            <consortium name="The Broad Institute Genome Sequencing Center for Infectious Disease"/>
            <person name="Wu L."/>
            <person name="Ma J."/>
        </authorList>
    </citation>
    <scope>NUCLEOTIDE SEQUENCE [LARGE SCALE GENOMIC DNA]</scope>
    <source>
        <strain evidence="1 2">JCM 15572</strain>
    </source>
</reference>
<proteinExistence type="predicted"/>
<dbReference type="RefSeq" id="WP_344234770.1">
    <property type="nucleotide sequence ID" value="NZ_BAAAPH010000011.1"/>
</dbReference>
<comment type="caution">
    <text evidence="1">The sequence shown here is derived from an EMBL/GenBank/DDBJ whole genome shotgun (WGS) entry which is preliminary data.</text>
</comment>
<gene>
    <name evidence="1" type="ORF">GCM10009804_36590</name>
</gene>
<name>A0ABN2DG89_9ACTN</name>
<accession>A0ABN2DG89</accession>
<dbReference type="Proteomes" id="UP001501705">
    <property type="component" value="Unassembled WGS sequence"/>
</dbReference>